<comment type="caution">
    <text evidence="1">The sequence shown here is derived from an EMBL/GenBank/DDBJ whole genome shotgun (WGS) entry which is preliminary data.</text>
</comment>
<accession>A0A7K3SBT5</accession>
<dbReference type="RefSeq" id="WP_164209672.1">
    <property type="nucleotide sequence ID" value="NZ_JAAGMP010001873.1"/>
</dbReference>
<dbReference type="Pfam" id="PF06841">
    <property type="entry name" value="Phage_T4_gp19"/>
    <property type="match status" value="1"/>
</dbReference>
<dbReference type="PANTHER" id="PTHR38009">
    <property type="entry name" value="CONSERVED HYPOTHETICAL PHAGE TAIL PROTEIN"/>
    <property type="match status" value="1"/>
</dbReference>
<name>A0A7K3SBT5_9ACTN</name>
<organism evidence="1 2">
    <name type="scientific">Streptomyces parvus</name>
    <dbReference type="NCBI Taxonomy" id="66428"/>
    <lineage>
        <taxon>Bacteria</taxon>
        <taxon>Bacillati</taxon>
        <taxon>Actinomycetota</taxon>
        <taxon>Actinomycetes</taxon>
        <taxon>Kitasatosporales</taxon>
        <taxon>Streptomycetaceae</taxon>
        <taxon>Streptomyces</taxon>
    </lineage>
</organism>
<dbReference type="EMBL" id="JAAGMP010001873">
    <property type="protein sequence ID" value="NEC24743.1"/>
    <property type="molecule type" value="Genomic_DNA"/>
</dbReference>
<dbReference type="PANTHER" id="PTHR38009:SF1">
    <property type="entry name" value="CONSERVED HYPOTHETICAL PHAGE TAIL PROTEIN"/>
    <property type="match status" value="1"/>
</dbReference>
<reference evidence="1 2" key="1">
    <citation type="submission" date="2020-01" db="EMBL/GenBank/DDBJ databases">
        <title>Insect and environment-associated Actinomycetes.</title>
        <authorList>
            <person name="Currrie C."/>
            <person name="Chevrette M."/>
            <person name="Carlson C."/>
            <person name="Stubbendieck R."/>
            <person name="Wendt-Pienkowski E."/>
        </authorList>
    </citation>
    <scope>NUCLEOTIDE SEQUENCE [LARGE SCALE GENOMIC DNA]</scope>
    <source>
        <strain evidence="1 2">SID7590</strain>
    </source>
</reference>
<dbReference type="AlphaFoldDB" id="A0A7K3SBT5"/>
<protein>
    <submittedName>
        <fullName evidence="1">Phage tail protein</fullName>
    </submittedName>
</protein>
<dbReference type="GO" id="GO:0005198">
    <property type="term" value="F:structural molecule activity"/>
    <property type="evidence" value="ECO:0007669"/>
    <property type="project" value="InterPro"/>
</dbReference>
<sequence length="141" mass="15264">MAISAARFMVSFDGQTPAYFSELSGITSEVEPAEYLAAHYRTGDVIHTKQFGKVKPPTITLKRGVDGSGFFLAWHEMARLGKPSSRMSGTLELQNAGGAAQAAYRLFDAWPCKVEIGGLRAGSSEIVMETVTFTCEKIVPL</sequence>
<evidence type="ECO:0000313" key="2">
    <source>
        <dbReference type="Proteomes" id="UP000469670"/>
    </source>
</evidence>
<proteinExistence type="predicted"/>
<dbReference type="NCBIfam" id="TIGR02241">
    <property type="entry name" value="conserved hypothetical phage tail region protein"/>
    <property type="match status" value="1"/>
</dbReference>
<gene>
    <name evidence="1" type="ORF">G3I50_41850</name>
</gene>
<evidence type="ECO:0000313" key="1">
    <source>
        <dbReference type="EMBL" id="NEC24743.1"/>
    </source>
</evidence>
<dbReference type="Proteomes" id="UP000469670">
    <property type="component" value="Unassembled WGS sequence"/>
</dbReference>
<dbReference type="InterPro" id="IPR011747">
    <property type="entry name" value="CHP02241"/>
</dbReference>
<dbReference type="InterPro" id="IPR010667">
    <property type="entry name" value="Phage_T4_Gp19"/>
</dbReference>